<evidence type="ECO:0000256" key="8">
    <source>
        <dbReference type="ARBA" id="ARBA00022989"/>
    </source>
</evidence>
<name>A0A543PQY0_9MICO</name>
<dbReference type="Proteomes" id="UP000320085">
    <property type="component" value="Unassembled WGS sequence"/>
</dbReference>
<keyword evidence="10 12" id="KW-0472">Membrane</keyword>
<evidence type="ECO:0000256" key="5">
    <source>
        <dbReference type="ARBA" id="ARBA00022723"/>
    </source>
</evidence>
<evidence type="ECO:0000256" key="9">
    <source>
        <dbReference type="ARBA" id="ARBA00023049"/>
    </source>
</evidence>
<evidence type="ECO:0000256" key="2">
    <source>
        <dbReference type="ARBA" id="ARBA00022475"/>
    </source>
</evidence>
<evidence type="ECO:0000256" key="12">
    <source>
        <dbReference type="SAM" id="Phobius"/>
    </source>
</evidence>
<evidence type="ECO:0000259" key="13">
    <source>
        <dbReference type="Pfam" id="PF01435"/>
    </source>
</evidence>
<evidence type="ECO:0000256" key="11">
    <source>
        <dbReference type="RuleBase" id="RU003983"/>
    </source>
</evidence>
<evidence type="ECO:0000256" key="1">
    <source>
        <dbReference type="ARBA" id="ARBA00004651"/>
    </source>
</evidence>
<dbReference type="CDD" id="cd07328">
    <property type="entry name" value="M48_Ste24p_like"/>
    <property type="match status" value="1"/>
</dbReference>
<keyword evidence="8 12" id="KW-1133">Transmembrane helix</keyword>
<dbReference type="EMBL" id="VFQF01000002">
    <property type="protein sequence ID" value="TQN46486.1"/>
    <property type="molecule type" value="Genomic_DNA"/>
</dbReference>
<evidence type="ECO:0000256" key="10">
    <source>
        <dbReference type="ARBA" id="ARBA00023136"/>
    </source>
</evidence>
<evidence type="ECO:0000256" key="4">
    <source>
        <dbReference type="ARBA" id="ARBA00022692"/>
    </source>
</evidence>
<evidence type="ECO:0000313" key="14">
    <source>
        <dbReference type="EMBL" id="TQN46486.1"/>
    </source>
</evidence>
<dbReference type="RefSeq" id="WP_141823286.1">
    <property type="nucleotide sequence ID" value="NZ_BAAAQC010000012.1"/>
</dbReference>
<keyword evidence="2" id="KW-1003">Cell membrane</keyword>
<protein>
    <submittedName>
        <fullName evidence="14">Peptidase M48-like protein</fullName>
    </submittedName>
</protein>
<evidence type="ECO:0000256" key="6">
    <source>
        <dbReference type="ARBA" id="ARBA00022801"/>
    </source>
</evidence>
<evidence type="ECO:0000313" key="15">
    <source>
        <dbReference type="Proteomes" id="UP000320085"/>
    </source>
</evidence>
<dbReference type="Pfam" id="PF01435">
    <property type="entry name" value="Peptidase_M48"/>
    <property type="match status" value="1"/>
</dbReference>
<evidence type="ECO:0000256" key="3">
    <source>
        <dbReference type="ARBA" id="ARBA00022670"/>
    </source>
</evidence>
<keyword evidence="6 11" id="KW-0378">Hydrolase</keyword>
<dbReference type="GO" id="GO:0005886">
    <property type="term" value="C:plasma membrane"/>
    <property type="evidence" value="ECO:0007669"/>
    <property type="project" value="UniProtKB-SubCell"/>
</dbReference>
<keyword evidence="7 11" id="KW-0862">Zinc</keyword>
<dbReference type="Gene3D" id="3.30.2010.10">
    <property type="entry name" value="Metalloproteases ('zincins'), catalytic domain"/>
    <property type="match status" value="1"/>
</dbReference>
<comment type="caution">
    <text evidence="14">The sequence shown here is derived from an EMBL/GenBank/DDBJ whole genome shotgun (WGS) entry which is preliminary data.</text>
</comment>
<accession>A0A543PQY0</accession>
<gene>
    <name evidence="14" type="ORF">FHX52_3210</name>
</gene>
<dbReference type="PANTHER" id="PTHR43221">
    <property type="entry name" value="PROTEASE HTPX"/>
    <property type="match status" value="1"/>
</dbReference>
<feature type="domain" description="Peptidase M48" evidence="13">
    <location>
        <begin position="148"/>
        <end position="210"/>
    </location>
</feature>
<dbReference type="InterPro" id="IPR001915">
    <property type="entry name" value="Peptidase_M48"/>
</dbReference>
<organism evidence="14 15">
    <name type="scientific">Humibacillus xanthopallidus</name>
    <dbReference type="NCBI Taxonomy" id="412689"/>
    <lineage>
        <taxon>Bacteria</taxon>
        <taxon>Bacillati</taxon>
        <taxon>Actinomycetota</taxon>
        <taxon>Actinomycetes</taxon>
        <taxon>Micrococcales</taxon>
        <taxon>Intrasporangiaceae</taxon>
        <taxon>Humibacillus</taxon>
    </lineage>
</organism>
<dbReference type="OrthoDB" id="7870694at2"/>
<dbReference type="GO" id="GO:0046872">
    <property type="term" value="F:metal ion binding"/>
    <property type="evidence" value="ECO:0007669"/>
    <property type="project" value="UniProtKB-KW"/>
</dbReference>
<reference evidence="14 15" key="1">
    <citation type="submission" date="2019-06" db="EMBL/GenBank/DDBJ databases">
        <title>Sequencing the genomes of 1000 actinobacteria strains.</title>
        <authorList>
            <person name="Klenk H.-P."/>
        </authorList>
    </citation>
    <scope>NUCLEOTIDE SEQUENCE [LARGE SCALE GENOMIC DNA]</scope>
    <source>
        <strain evidence="14 15">DSM 21776</strain>
    </source>
</reference>
<comment type="similarity">
    <text evidence="11">Belongs to the peptidase M48 family.</text>
</comment>
<keyword evidence="5" id="KW-0479">Metal-binding</keyword>
<feature type="transmembrane region" description="Helical" evidence="12">
    <location>
        <begin position="88"/>
        <end position="105"/>
    </location>
</feature>
<proteinExistence type="inferred from homology"/>
<dbReference type="PANTHER" id="PTHR43221:SF1">
    <property type="entry name" value="PROTEASE HTPX"/>
    <property type="match status" value="1"/>
</dbReference>
<keyword evidence="4 12" id="KW-0812">Transmembrane</keyword>
<dbReference type="GO" id="GO:0004222">
    <property type="term" value="F:metalloendopeptidase activity"/>
    <property type="evidence" value="ECO:0007669"/>
    <property type="project" value="InterPro"/>
</dbReference>
<dbReference type="GO" id="GO:0006508">
    <property type="term" value="P:proteolysis"/>
    <property type="evidence" value="ECO:0007669"/>
    <property type="project" value="UniProtKB-KW"/>
</dbReference>
<keyword evidence="9 11" id="KW-0482">Metalloprotease</keyword>
<comment type="subcellular location">
    <subcellularLocation>
        <location evidence="1">Cell membrane</location>
        <topology evidence="1">Multi-pass membrane protein</topology>
    </subcellularLocation>
</comment>
<dbReference type="InterPro" id="IPR050083">
    <property type="entry name" value="HtpX_protease"/>
</dbReference>
<comment type="cofactor">
    <cofactor evidence="11">
        <name>Zn(2+)</name>
        <dbReference type="ChEBI" id="CHEBI:29105"/>
    </cofactor>
    <text evidence="11">Binds 1 zinc ion per subunit.</text>
</comment>
<feature type="transmembrane region" description="Helical" evidence="12">
    <location>
        <begin position="60"/>
        <end position="82"/>
    </location>
</feature>
<keyword evidence="3 11" id="KW-0645">Protease</keyword>
<sequence>MSEPHPAAPPSRPLPTPEDERLSWFARQQRASVDRAAERVHRELVAHGHAAKPPLASTGLLTFSAVVLIALVAAFAVLTWATFAPKGWLGWAGVVLGWVVMAGLLPRPHRVADAPTLSSDDFPGTHRLVAALSTELGVRPPASIHVNLDFNAFVTGTGWRLRPALVIGLPCWTCLTDDERIALLGHELGHLVGRDQGRVVVVGQAHRVLERLATLITPLPAGAYSGLTPSTVDDGGWGGTATMNWMGSGLLRVLSLPSLALLLAFERLAARDSQRRECLADLRAADIAGTVATERLMLSMMNTSGLLTLAGAAVRRREDPFEALEQVRARPAPTPTAVSEAHARARATGLRWDDGHPRDDLRLEVITARPVTVDAAALATRRLLVEAADHELRTLRPGLSRELSHELLEACF</sequence>
<evidence type="ECO:0000256" key="7">
    <source>
        <dbReference type="ARBA" id="ARBA00022833"/>
    </source>
</evidence>
<dbReference type="AlphaFoldDB" id="A0A543PQY0"/>